<dbReference type="InterPro" id="IPR045053">
    <property type="entry name" value="MAN-like"/>
</dbReference>
<dbReference type="InterPro" id="IPR017853">
    <property type="entry name" value="GH"/>
</dbReference>
<evidence type="ECO:0000259" key="13">
    <source>
        <dbReference type="Pfam" id="PF00150"/>
    </source>
</evidence>
<feature type="domain" description="Glycoside hydrolase family 5" evidence="13">
    <location>
        <begin position="63"/>
        <end position="337"/>
    </location>
</feature>
<evidence type="ECO:0000256" key="5">
    <source>
        <dbReference type="ARBA" id="ARBA00022525"/>
    </source>
</evidence>
<dbReference type="FunFam" id="3.20.20.80:FF:000076">
    <property type="entry name" value="Mannan endo-1,4-beta-mannosidase A"/>
    <property type="match status" value="1"/>
</dbReference>
<name>A0AAN6V5S9_9PEZI</name>
<feature type="chain" id="PRO_5042875757" description="Mannan endo-1,4-beta-mannosidase A" evidence="12">
    <location>
        <begin position="18"/>
        <end position="374"/>
    </location>
</feature>
<evidence type="ECO:0000313" key="15">
    <source>
        <dbReference type="Proteomes" id="UP001302676"/>
    </source>
</evidence>
<dbReference type="GeneID" id="87813579"/>
<accession>A0AAN6V5S9</accession>
<evidence type="ECO:0000256" key="11">
    <source>
        <dbReference type="RuleBase" id="RU361153"/>
    </source>
</evidence>
<dbReference type="Proteomes" id="UP001302676">
    <property type="component" value="Unassembled WGS sequence"/>
</dbReference>
<protein>
    <recommendedName>
        <fullName evidence="9">Mannan endo-1,4-beta-mannosidase A</fullName>
        <ecNumber evidence="4">3.2.1.78</ecNumber>
    </recommendedName>
    <alternativeName>
        <fullName evidence="10">Endo-beta-1,4-mannanase A</fullName>
    </alternativeName>
</protein>
<dbReference type="EMBL" id="MU853576">
    <property type="protein sequence ID" value="KAK4144570.1"/>
    <property type="molecule type" value="Genomic_DNA"/>
</dbReference>
<dbReference type="Pfam" id="PF00150">
    <property type="entry name" value="Cellulase"/>
    <property type="match status" value="1"/>
</dbReference>
<evidence type="ECO:0000256" key="9">
    <source>
        <dbReference type="ARBA" id="ARBA00068505"/>
    </source>
</evidence>
<sequence length="374" mass="40360">MKTAFAVGLGLLSATQALPSTRVTTRATGPSTTDGTRFSIDGETGYFAGTNSYWIGFLTNNADIDTTLDHISESGLKILRVWGFNDVNTKPGTGTVWYQLLSASGSEINTGADGLERLDYVVQSAEQRGVKLIVNFVNNWDDYGGMNAYVKAFGGTKEGWYTNANAQAQYKKYIEAVVSRYASSDAIFAWELANEARCNGCDTDIIYQWATDTSAYIRSLDATHMITLGDEGFGLPGDTSYPYTYGEGVDFVKNLGIKDLDFGTFHLYPDSWGVPTSFGDGWISNHAAACKAAGKPCLLEEYGSNASCDIQAPWQKTSLSLAADGMSADLFWQWGDNLSNGQTSNDGNTIYYGSDLATCLITNHVADIKAAASS</sequence>
<reference evidence="14" key="1">
    <citation type="journal article" date="2023" name="Mol. Phylogenet. Evol.">
        <title>Genome-scale phylogeny and comparative genomics of the fungal order Sordariales.</title>
        <authorList>
            <person name="Hensen N."/>
            <person name="Bonometti L."/>
            <person name="Westerberg I."/>
            <person name="Brannstrom I.O."/>
            <person name="Guillou S."/>
            <person name="Cros-Aarteil S."/>
            <person name="Calhoun S."/>
            <person name="Haridas S."/>
            <person name="Kuo A."/>
            <person name="Mondo S."/>
            <person name="Pangilinan J."/>
            <person name="Riley R."/>
            <person name="LaButti K."/>
            <person name="Andreopoulos B."/>
            <person name="Lipzen A."/>
            <person name="Chen C."/>
            <person name="Yan M."/>
            <person name="Daum C."/>
            <person name="Ng V."/>
            <person name="Clum A."/>
            <person name="Steindorff A."/>
            <person name="Ohm R.A."/>
            <person name="Martin F."/>
            <person name="Silar P."/>
            <person name="Natvig D.O."/>
            <person name="Lalanne C."/>
            <person name="Gautier V."/>
            <person name="Ament-Velasquez S.L."/>
            <person name="Kruys A."/>
            <person name="Hutchinson M.I."/>
            <person name="Powell A.J."/>
            <person name="Barry K."/>
            <person name="Miller A.N."/>
            <person name="Grigoriev I.V."/>
            <person name="Debuchy R."/>
            <person name="Gladieux P."/>
            <person name="Hiltunen Thoren M."/>
            <person name="Johannesson H."/>
        </authorList>
    </citation>
    <scope>NUCLEOTIDE SEQUENCE</scope>
    <source>
        <strain evidence="14">CBS 141.50</strain>
    </source>
</reference>
<comment type="catalytic activity">
    <reaction evidence="1">
        <text>Random hydrolysis of (1-&gt;4)-beta-D-mannosidic linkages in mannans, galactomannans and glucomannans.</text>
        <dbReference type="EC" id="3.2.1.78"/>
    </reaction>
</comment>
<comment type="similarity">
    <text evidence="3 11">Belongs to the glycosyl hydrolase 5 (cellulase A) family.</text>
</comment>
<keyword evidence="8 11" id="KW-0326">Glycosidase</keyword>
<dbReference type="InterPro" id="IPR001547">
    <property type="entry name" value="Glyco_hydro_5"/>
</dbReference>
<dbReference type="RefSeq" id="XP_062637941.1">
    <property type="nucleotide sequence ID" value="XM_062776966.1"/>
</dbReference>
<dbReference type="PANTHER" id="PTHR31451">
    <property type="match status" value="1"/>
</dbReference>
<gene>
    <name evidence="14" type="ORF">C8A04DRAFT_11417</name>
</gene>
<proteinExistence type="inferred from homology"/>
<dbReference type="AlphaFoldDB" id="A0AAN6V5S9"/>
<keyword evidence="6 12" id="KW-0732">Signal</keyword>
<comment type="subcellular location">
    <subcellularLocation>
        <location evidence="2">Secreted</location>
    </subcellularLocation>
</comment>
<evidence type="ECO:0000256" key="2">
    <source>
        <dbReference type="ARBA" id="ARBA00004613"/>
    </source>
</evidence>
<evidence type="ECO:0000313" key="14">
    <source>
        <dbReference type="EMBL" id="KAK4144570.1"/>
    </source>
</evidence>
<reference evidence="14" key="2">
    <citation type="submission" date="2023-05" db="EMBL/GenBank/DDBJ databases">
        <authorList>
            <consortium name="Lawrence Berkeley National Laboratory"/>
            <person name="Steindorff A."/>
            <person name="Hensen N."/>
            <person name="Bonometti L."/>
            <person name="Westerberg I."/>
            <person name="Brannstrom I.O."/>
            <person name="Guillou S."/>
            <person name="Cros-Aarteil S."/>
            <person name="Calhoun S."/>
            <person name="Haridas S."/>
            <person name="Kuo A."/>
            <person name="Mondo S."/>
            <person name="Pangilinan J."/>
            <person name="Riley R."/>
            <person name="Labutti K."/>
            <person name="Andreopoulos B."/>
            <person name="Lipzen A."/>
            <person name="Chen C."/>
            <person name="Yanf M."/>
            <person name="Daum C."/>
            <person name="Ng V."/>
            <person name="Clum A."/>
            <person name="Ohm R."/>
            <person name="Martin F."/>
            <person name="Silar P."/>
            <person name="Natvig D."/>
            <person name="Lalanne C."/>
            <person name="Gautier V."/>
            <person name="Ament-Velasquez S.L."/>
            <person name="Kruys A."/>
            <person name="Hutchinson M.I."/>
            <person name="Powell A.J."/>
            <person name="Barry K."/>
            <person name="Miller A.N."/>
            <person name="Grigoriev I.V."/>
            <person name="Debuchy R."/>
            <person name="Gladieux P."/>
            <person name="Thoren M.H."/>
            <person name="Johannesson H."/>
        </authorList>
    </citation>
    <scope>NUCLEOTIDE SEQUENCE</scope>
    <source>
        <strain evidence="14">CBS 141.50</strain>
    </source>
</reference>
<dbReference type="Gene3D" id="3.20.20.80">
    <property type="entry name" value="Glycosidases"/>
    <property type="match status" value="1"/>
</dbReference>
<evidence type="ECO:0000256" key="4">
    <source>
        <dbReference type="ARBA" id="ARBA00012706"/>
    </source>
</evidence>
<evidence type="ECO:0000256" key="10">
    <source>
        <dbReference type="ARBA" id="ARBA00077212"/>
    </source>
</evidence>
<keyword evidence="15" id="KW-1185">Reference proteome</keyword>
<keyword evidence="7 11" id="KW-0378">Hydrolase</keyword>
<dbReference type="GO" id="GO:0016985">
    <property type="term" value="F:mannan endo-1,4-beta-mannosidase activity"/>
    <property type="evidence" value="ECO:0007669"/>
    <property type="project" value="UniProtKB-EC"/>
</dbReference>
<dbReference type="PANTHER" id="PTHR31451:SF39">
    <property type="entry name" value="MANNAN ENDO-1,4-BETA-MANNOSIDASE 1"/>
    <property type="match status" value="1"/>
</dbReference>
<dbReference type="GO" id="GO:0046355">
    <property type="term" value="P:mannan catabolic process"/>
    <property type="evidence" value="ECO:0007669"/>
    <property type="project" value="UniProtKB-ARBA"/>
</dbReference>
<dbReference type="GO" id="GO:0005576">
    <property type="term" value="C:extracellular region"/>
    <property type="evidence" value="ECO:0007669"/>
    <property type="project" value="UniProtKB-SubCell"/>
</dbReference>
<dbReference type="SUPFAM" id="SSF51445">
    <property type="entry name" value="(Trans)glycosidases"/>
    <property type="match status" value="1"/>
</dbReference>
<evidence type="ECO:0000256" key="12">
    <source>
        <dbReference type="SAM" id="SignalP"/>
    </source>
</evidence>
<evidence type="ECO:0000256" key="3">
    <source>
        <dbReference type="ARBA" id="ARBA00005641"/>
    </source>
</evidence>
<evidence type="ECO:0000256" key="1">
    <source>
        <dbReference type="ARBA" id="ARBA00001678"/>
    </source>
</evidence>
<evidence type="ECO:0000256" key="7">
    <source>
        <dbReference type="ARBA" id="ARBA00022801"/>
    </source>
</evidence>
<evidence type="ECO:0000256" key="6">
    <source>
        <dbReference type="ARBA" id="ARBA00022729"/>
    </source>
</evidence>
<organism evidence="14 15">
    <name type="scientific">Dichotomopilus funicola</name>
    <dbReference type="NCBI Taxonomy" id="1934379"/>
    <lineage>
        <taxon>Eukaryota</taxon>
        <taxon>Fungi</taxon>
        <taxon>Dikarya</taxon>
        <taxon>Ascomycota</taxon>
        <taxon>Pezizomycotina</taxon>
        <taxon>Sordariomycetes</taxon>
        <taxon>Sordariomycetidae</taxon>
        <taxon>Sordariales</taxon>
        <taxon>Chaetomiaceae</taxon>
        <taxon>Dichotomopilus</taxon>
    </lineage>
</organism>
<feature type="signal peptide" evidence="12">
    <location>
        <begin position="1"/>
        <end position="17"/>
    </location>
</feature>
<comment type="caution">
    <text evidence="14">The sequence shown here is derived from an EMBL/GenBank/DDBJ whole genome shotgun (WGS) entry which is preliminary data.</text>
</comment>
<evidence type="ECO:0000256" key="8">
    <source>
        <dbReference type="ARBA" id="ARBA00023295"/>
    </source>
</evidence>
<keyword evidence="5" id="KW-0964">Secreted</keyword>
<dbReference type="EC" id="3.2.1.78" evidence="4"/>